<reference evidence="1" key="2">
    <citation type="journal article" date="2015" name="Data Brief">
        <title>Shoot transcriptome of the giant reed, Arundo donax.</title>
        <authorList>
            <person name="Barrero R.A."/>
            <person name="Guerrero F.D."/>
            <person name="Moolhuijzen P."/>
            <person name="Goolsby J.A."/>
            <person name="Tidwell J."/>
            <person name="Bellgard S.E."/>
            <person name="Bellgard M.I."/>
        </authorList>
    </citation>
    <scope>NUCLEOTIDE SEQUENCE</scope>
    <source>
        <tissue evidence="1">Shoot tissue taken approximately 20 cm above the soil surface</tissue>
    </source>
</reference>
<name>A0A0A9CTG8_ARUDO</name>
<dbReference type="EMBL" id="GBRH01220167">
    <property type="protein sequence ID" value="JAD77728.1"/>
    <property type="molecule type" value="Transcribed_RNA"/>
</dbReference>
<protein>
    <submittedName>
        <fullName evidence="1">Uncharacterized protein</fullName>
    </submittedName>
</protein>
<sequence>MEAKPIVLEESSIHCCPILLHCHYLLDVWDHLLEIRLQKGDPA</sequence>
<reference evidence="1" key="1">
    <citation type="submission" date="2014-09" db="EMBL/GenBank/DDBJ databases">
        <authorList>
            <person name="Magalhaes I.L.F."/>
            <person name="Oliveira U."/>
            <person name="Santos F.R."/>
            <person name="Vidigal T.H.D.A."/>
            <person name="Brescovit A.D."/>
            <person name="Santos A.J."/>
        </authorList>
    </citation>
    <scope>NUCLEOTIDE SEQUENCE</scope>
    <source>
        <tissue evidence="1">Shoot tissue taken approximately 20 cm above the soil surface</tissue>
    </source>
</reference>
<accession>A0A0A9CTG8</accession>
<dbReference type="AlphaFoldDB" id="A0A0A9CTG8"/>
<organism evidence="1">
    <name type="scientific">Arundo donax</name>
    <name type="common">Giant reed</name>
    <name type="synonym">Donax arundinaceus</name>
    <dbReference type="NCBI Taxonomy" id="35708"/>
    <lineage>
        <taxon>Eukaryota</taxon>
        <taxon>Viridiplantae</taxon>
        <taxon>Streptophyta</taxon>
        <taxon>Embryophyta</taxon>
        <taxon>Tracheophyta</taxon>
        <taxon>Spermatophyta</taxon>
        <taxon>Magnoliopsida</taxon>
        <taxon>Liliopsida</taxon>
        <taxon>Poales</taxon>
        <taxon>Poaceae</taxon>
        <taxon>PACMAD clade</taxon>
        <taxon>Arundinoideae</taxon>
        <taxon>Arundineae</taxon>
        <taxon>Arundo</taxon>
    </lineage>
</organism>
<proteinExistence type="predicted"/>
<evidence type="ECO:0000313" key="1">
    <source>
        <dbReference type="EMBL" id="JAD77728.1"/>
    </source>
</evidence>